<accession>A0A9D4UIR9</accession>
<dbReference type="AlphaFoldDB" id="A0A9D4UIR9"/>
<keyword evidence="2" id="KW-1185">Reference proteome</keyword>
<dbReference type="EMBL" id="JABFUD020000016">
    <property type="protein sequence ID" value="KAI5068661.1"/>
    <property type="molecule type" value="Genomic_DNA"/>
</dbReference>
<proteinExistence type="predicted"/>
<reference evidence="1" key="1">
    <citation type="submission" date="2021-01" db="EMBL/GenBank/DDBJ databases">
        <title>Adiantum capillus-veneris genome.</title>
        <authorList>
            <person name="Fang Y."/>
            <person name="Liao Q."/>
        </authorList>
    </citation>
    <scope>NUCLEOTIDE SEQUENCE</scope>
    <source>
        <strain evidence="1">H3</strain>
        <tissue evidence="1">Leaf</tissue>
    </source>
</reference>
<name>A0A9D4UIR9_ADICA</name>
<comment type="caution">
    <text evidence="1">The sequence shown here is derived from an EMBL/GenBank/DDBJ whole genome shotgun (WGS) entry which is preliminary data.</text>
</comment>
<dbReference type="Proteomes" id="UP000886520">
    <property type="component" value="Chromosome 16"/>
</dbReference>
<sequence>MVSNLTNNRACNVLDVIEWSLYGIEDTIGAKNVLAPHLGFLQTLLIWCSCQGREMEDKDFGALNLAQFVQLFQEARKVVISVDILERIFMELLELNGEKGSYQMSTLEFLPAIFFVASESF</sequence>
<protein>
    <submittedName>
        <fullName evidence="1">Uncharacterized protein</fullName>
    </submittedName>
</protein>
<evidence type="ECO:0000313" key="2">
    <source>
        <dbReference type="Proteomes" id="UP000886520"/>
    </source>
</evidence>
<organism evidence="1 2">
    <name type="scientific">Adiantum capillus-veneris</name>
    <name type="common">Maidenhair fern</name>
    <dbReference type="NCBI Taxonomy" id="13818"/>
    <lineage>
        <taxon>Eukaryota</taxon>
        <taxon>Viridiplantae</taxon>
        <taxon>Streptophyta</taxon>
        <taxon>Embryophyta</taxon>
        <taxon>Tracheophyta</taxon>
        <taxon>Polypodiopsida</taxon>
        <taxon>Polypodiidae</taxon>
        <taxon>Polypodiales</taxon>
        <taxon>Pteridineae</taxon>
        <taxon>Pteridaceae</taxon>
        <taxon>Vittarioideae</taxon>
        <taxon>Adiantum</taxon>
    </lineage>
</organism>
<evidence type="ECO:0000313" key="1">
    <source>
        <dbReference type="EMBL" id="KAI5068661.1"/>
    </source>
</evidence>
<gene>
    <name evidence="1" type="ORF">GOP47_0017006</name>
</gene>